<feature type="compositionally biased region" description="Polar residues" evidence="1">
    <location>
        <begin position="1"/>
        <end position="13"/>
    </location>
</feature>
<protein>
    <submittedName>
        <fullName evidence="2">Uncharacterized protein</fullName>
    </submittedName>
</protein>
<sequence length="86" mass="9435">MRRNPISPNLVSRRNQKALKIGLVDRSRGGPRRKQGPGPPDPFVRSTKDIAEEWARGPLSTAGCVIPRSVNGVRGRPLQKRASQAL</sequence>
<dbReference type="Proteomes" id="UP001054945">
    <property type="component" value="Unassembled WGS sequence"/>
</dbReference>
<name>A0AAV4NSE5_CAEEX</name>
<feature type="region of interest" description="Disordered" evidence="1">
    <location>
        <begin position="1"/>
        <end position="45"/>
    </location>
</feature>
<organism evidence="2 3">
    <name type="scientific">Caerostris extrusa</name>
    <name type="common">Bark spider</name>
    <name type="synonym">Caerostris bankana</name>
    <dbReference type="NCBI Taxonomy" id="172846"/>
    <lineage>
        <taxon>Eukaryota</taxon>
        <taxon>Metazoa</taxon>
        <taxon>Ecdysozoa</taxon>
        <taxon>Arthropoda</taxon>
        <taxon>Chelicerata</taxon>
        <taxon>Arachnida</taxon>
        <taxon>Araneae</taxon>
        <taxon>Araneomorphae</taxon>
        <taxon>Entelegynae</taxon>
        <taxon>Araneoidea</taxon>
        <taxon>Araneidae</taxon>
        <taxon>Caerostris</taxon>
    </lineage>
</organism>
<proteinExistence type="predicted"/>
<reference evidence="2 3" key="1">
    <citation type="submission" date="2021-06" db="EMBL/GenBank/DDBJ databases">
        <title>Caerostris extrusa draft genome.</title>
        <authorList>
            <person name="Kono N."/>
            <person name="Arakawa K."/>
        </authorList>
    </citation>
    <scope>NUCLEOTIDE SEQUENCE [LARGE SCALE GENOMIC DNA]</scope>
</reference>
<keyword evidence="3" id="KW-1185">Reference proteome</keyword>
<evidence type="ECO:0000256" key="1">
    <source>
        <dbReference type="SAM" id="MobiDB-lite"/>
    </source>
</evidence>
<accession>A0AAV4NSE5</accession>
<dbReference type="EMBL" id="BPLR01003624">
    <property type="protein sequence ID" value="GIX86841.1"/>
    <property type="molecule type" value="Genomic_DNA"/>
</dbReference>
<evidence type="ECO:0000313" key="3">
    <source>
        <dbReference type="Proteomes" id="UP001054945"/>
    </source>
</evidence>
<dbReference type="AlphaFoldDB" id="A0AAV4NSE5"/>
<comment type="caution">
    <text evidence="2">The sequence shown here is derived from an EMBL/GenBank/DDBJ whole genome shotgun (WGS) entry which is preliminary data.</text>
</comment>
<evidence type="ECO:0000313" key="2">
    <source>
        <dbReference type="EMBL" id="GIX86841.1"/>
    </source>
</evidence>
<gene>
    <name evidence="2" type="ORF">CEXT_10761</name>
</gene>